<feature type="compositionally biased region" description="Basic and acidic residues" evidence="1">
    <location>
        <begin position="1"/>
        <end position="12"/>
    </location>
</feature>
<evidence type="ECO:0000256" key="1">
    <source>
        <dbReference type="SAM" id="MobiDB-lite"/>
    </source>
</evidence>
<organism evidence="2 3">
    <name type="scientific">Mycolicibacterium moriokaense</name>
    <dbReference type="NCBI Taxonomy" id="39691"/>
    <lineage>
        <taxon>Bacteria</taxon>
        <taxon>Bacillati</taxon>
        <taxon>Actinomycetota</taxon>
        <taxon>Actinomycetes</taxon>
        <taxon>Mycobacteriales</taxon>
        <taxon>Mycobacteriaceae</taxon>
        <taxon>Mycolicibacterium</taxon>
    </lineage>
</organism>
<feature type="compositionally biased region" description="Basic and acidic residues" evidence="1">
    <location>
        <begin position="36"/>
        <end position="52"/>
    </location>
</feature>
<feature type="region of interest" description="Disordered" evidence="1">
    <location>
        <begin position="1"/>
        <end position="52"/>
    </location>
</feature>
<reference evidence="2 3" key="2">
    <citation type="submission" date="2018-06" db="EMBL/GenBank/DDBJ databases">
        <title>Sequencing of bacterial isolates from soil warming experiment in Harvard Forest, Massachusetts, USA.</title>
        <authorList>
            <person name="Deangelis K.PhD."/>
        </authorList>
    </citation>
    <scope>NUCLEOTIDE SEQUENCE [LARGE SCALE GENOMIC DNA]</scope>
    <source>
        <strain evidence="2 3">GAS496</strain>
    </source>
</reference>
<protein>
    <submittedName>
        <fullName evidence="2">Uncharacterized protein</fullName>
    </submittedName>
</protein>
<dbReference type="AlphaFoldDB" id="A0A318HM40"/>
<comment type="caution">
    <text evidence="2">The sequence shown here is derived from an EMBL/GenBank/DDBJ whole genome shotgun (WGS) entry which is preliminary data.</text>
</comment>
<proteinExistence type="predicted"/>
<dbReference type="EMBL" id="QJJU01000020">
    <property type="protein sequence ID" value="PXX04366.1"/>
    <property type="molecule type" value="Genomic_DNA"/>
</dbReference>
<reference evidence="3" key="1">
    <citation type="submission" date="2018-05" db="EMBL/GenBank/DDBJ databases">
        <authorList>
            <person name="Deangelis K."/>
            <person name="Huntemann M."/>
            <person name="Clum A."/>
            <person name="Pillay M."/>
            <person name="Palaniappan K."/>
            <person name="Varghese N."/>
            <person name="Mikhailova N."/>
            <person name="Stamatis D."/>
            <person name="Reddy T."/>
            <person name="Daum C."/>
            <person name="Shapiro N."/>
            <person name="Ivanova N."/>
            <person name="Kyrpides N."/>
            <person name="Woyke T."/>
        </authorList>
    </citation>
    <scope>NUCLEOTIDE SEQUENCE [LARGE SCALE GENOMIC DNA]</scope>
    <source>
        <strain evidence="3">GAS496</strain>
    </source>
</reference>
<evidence type="ECO:0000313" key="2">
    <source>
        <dbReference type="EMBL" id="PXX04366.1"/>
    </source>
</evidence>
<accession>A0A318HM40</accession>
<keyword evidence="3" id="KW-1185">Reference proteome</keyword>
<evidence type="ECO:0000313" key="3">
    <source>
        <dbReference type="Proteomes" id="UP000247781"/>
    </source>
</evidence>
<name>A0A318HM40_9MYCO</name>
<dbReference type="Proteomes" id="UP000247781">
    <property type="component" value="Unassembled WGS sequence"/>
</dbReference>
<sequence>MNDKPKRTRDAVNKIFGDPLRELPVDEPDSFSPDDTTDHDRWLRDNIPPHHD</sequence>
<gene>
    <name evidence="2" type="ORF">C8E89_120105</name>
</gene>